<reference evidence="1" key="1">
    <citation type="journal article" date="2018" name="DNA Res.">
        <title>Multiple hybrid de novo genome assembly of finger millet, an orphan allotetraploid crop.</title>
        <authorList>
            <person name="Hatakeyama M."/>
            <person name="Aluri S."/>
            <person name="Balachadran M.T."/>
            <person name="Sivarajan S.R."/>
            <person name="Patrignani A."/>
            <person name="Gruter S."/>
            <person name="Poveda L."/>
            <person name="Shimizu-Inatsugi R."/>
            <person name="Baeten J."/>
            <person name="Francoijs K.J."/>
            <person name="Nataraja K.N."/>
            <person name="Reddy Y.A.N."/>
            <person name="Phadnis S."/>
            <person name="Ravikumar R.L."/>
            <person name="Schlapbach R."/>
            <person name="Sreeman S.M."/>
            <person name="Shimizu K.K."/>
        </authorList>
    </citation>
    <scope>NUCLEOTIDE SEQUENCE</scope>
</reference>
<dbReference type="Proteomes" id="UP001054889">
    <property type="component" value="Unassembled WGS sequence"/>
</dbReference>
<name>A0AAV5EN83_ELECO</name>
<organism evidence="1 2">
    <name type="scientific">Eleusine coracana subsp. coracana</name>
    <dbReference type="NCBI Taxonomy" id="191504"/>
    <lineage>
        <taxon>Eukaryota</taxon>
        <taxon>Viridiplantae</taxon>
        <taxon>Streptophyta</taxon>
        <taxon>Embryophyta</taxon>
        <taxon>Tracheophyta</taxon>
        <taxon>Spermatophyta</taxon>
        <taxon>Magnoliopsida</taxon>
        <taxon>Liliopsida</taxon>
        <taxon>Poales</taxon>
        <taxon>Poaceae</taxon>
        <taxon>PACMAD clade</taxon>
        <taxon>Chloridoideae</taxon>
        <taxon>Cynodonteae</taxon>
        <taxon>Eleusininae</taxon>
        <taxon>Eleusine</taxon>
    </lineage>
</organism>
<proteinExistence type="predicted"/>
<sequence>MYHAMALDLPQWAIKALDKISRGYLWRGRRDAQGGHCLIAWSKVTRPKELGGLGISDIHKLNMALRVHWL</sequence>
<dbReference type="EMBL" id="BQKI01000076">
    <property type="protein sequence ID" value="GJN24006.1"/>
    <property type="molecule type" value="Genomic_DNA"/>
</dbReference>
<evidence type="ECO:0000313" key="1">
    <source>
        <dbReference type="EMBL" id="GJN24006.1"/>
    </source>
</evidence>
<keyword evidence="2" id="KW-1185">Reference proteome</keyword>
<evidence type="ECO:0000313" key="2">
    <source>
        <dbReference type="Proteomes" id="UP001054889"/>
    </source>
</evidence>
<comment type="caution">
    <text evidence="1">The sequence shown here is derived from an EMBL/GenBank/DDBJ whole genome shotgun (WGS) entry which is preliminary data.</text>
</comment>
<dbReference type="AlphaFoldDB" id="A0AAV5EN83"/>
<gene>
    <name evidence="1" type="primary">gb11710</name>
    <name evidence="1" type="ORF">PR202_gb11710</name>
</gene>
<accession>A0AAV5EN83</accession>
<protein>
    <submittedName>
        <fullName evidence="1">Uncharacterized protein</fullName>
    </submittedName>
</protein>
<reference evidence="1" key="2">
    <citation type="submission" date="2021-12" db="EMBL/GenBank/DDBJ databases">
        <title>Resequencing data analysis of finger millet.</title>
        <authorList>
            <person name="Hatakeyama M."/>
            <person name="Aluri S."/>
            <person name="Balachadran M.T."/>
            <person name="Sivarajan S.R."/>
            <person name="Poveda L."/>
            <person name="Shimizu-Inatsugi R."/>
            <person name="Schlapbach R."/>
            <person name="Sreeman S.M."/>
            <person name="Shimizu K.K."/>
        </authorList>
    </citation>
    <scope>NUCLEOTIDE SEQUENCE</scope>
</reference>